<evidence type="ECO:0000256" key="1">
    <source>
        <dbReference type="ARBA" id="ARBA00004167"/>
    </source>
</evidence>
<dbReference type="CDD" id="cd00063">
    <property type="entry name" value="FN3"/>
    <property type="match status" value="3"/>
</dbReference>
<evidence type="ECO:0000256" key="2">
    <source>
        <dbReference type="ARBA" id="ARBA00004236"/>
    </source>
</evidence>
<dbReference type="PANTHER" id="PTHR44170:SF1">
    <property type="entry name" value="CELL ADHESION MOLECULE-RELATED_DOWN-REGULATED BY ONCOGENES"/>
    <property type="match status" value="1"/>
</dbReference>
<feature type="domain" description="Ig-like" evidence="16">
    <location>
        <begin position="225"/>
        <end position="305"/>
    </location>
</feature>
<dbReference type="PROSITE" id="PS50853">
    <property type="entry name" value="FN3"/>
    <property type="match status" value="3"/>
</dbReference>
<dbReference type="Pfam" id="PF00041">
    <property type="entry name" value="fn3"/>
    <property type="match status" value="3"/>
</dbReference>
<dbReference type="Gene3D" id="2.60.40.10">
    <property type="entry name" value="Immunoglobulins"/>
    <property type="match status" value="8"/>
</dbReference>
<evidence type="ECO:0000259" key="16">
    <source>
        <dbReference type="PROSITE" id="PS50835"/>
    </source>
</evidence>
<evidence type="ECO:0000256" key="10">
    <source>
        <dbReference type="ARBA" id="ARBA00023180"/>
    </source>
</evidence>
<dbReference type="SMART" id="SM00408">
    <property type="entry name" value="IGc2"/>
    <property type="match status" value="5"/>
</dbReference>
<dbReference type="InterPro" id="IPR003599">
    <property type="entry name" value="Ig_sub"/>
</dbReference>
<keyword evidence="10" id="KW-0325">Glycoprotein</keyword>
<feature type="domain" description="Fibronectin type-III" evidence="17">
    <location>
        <begin position="712"/>
        <end position="808"/>
    </location>
</feature>
<dbReference type="InterPro" id="IPR036116">
    <property type="entry name" value="FN3_sf"/>
</dbReference>
<feature type="domain" description="Ig-like" evidence="16">
    <location>
        <begin position="311"/>
        <end position="396"/>
    </location>
</feature>
<feature type="domain" description="Fibronectin type-III" evidence="17">
    <location>
        <begin position="816"/>
        <end position="916"/>
    </location>
</feature>
<evidence type="ECO:0000313" key="19">
    <source>
        <dbReference type="Proteomes" id="UP000694620"/>
    </source>
</evidence>
<dbReference type="GO" id="GO:0007399">
    <property type="term" value="P:nervous system development"/>
    <property type="evidence" value="ECO:0007669"/>
    <property type="project" value="TreeGrafter"/>
</dbReference>
<feature type="region of interest" description="Disordered" evidence="13">
    <location>
        <begin position="523"/>
        <end position="573"/>
    </location>
</feature>
<feature type="chain" id="PRO_5034960083" description="Cell adhesion molecule-related/down-regulated by oncogenes" evidence="15">
    <location>
        <begin position="23"/>
        <end position="1257"/>
    </location>
</feature>
<comment type="subcellular location">
    <subcellularLocation>
        <location evidence="2">Cell membrane</location>
    </subcellularLocation>
    <subcellularLocation>
        <location evidence="1">Membrane</location>
        <topology evidence="1">Single-pass membrane protein</topology>
    </subcellularLocation>
</comment>
<evidence type="ECO:0000256" key="11">
    <source>
        <dbReference type="ARBA" id="ARBA00023319"/>
    </source>
</evidence>
<dbReference type="PROSITE" id="PS50835">
    <property type="entry name" value="IG_LIKE"/>
    <property type="match status" value="5"/>
</dbReference>
<dbReference type="Pfam" id="PF07679">
    <property type="entry name" value="I-set"/>
    <property type="match status" value="1"/>
</dbReference>
<dbReference type="InterPro" id="IPR013098">
    <property type="entry name" value="Ig_I-set"/>
</dbReference>
<feature type="domain" description="Ig-like" evidence="16">
    <location>
        <begin position="118"/>
        <end position="201"/>
    </location>
</feature>
<evidence type="ECO:0000256" key="12">
    <source>
        <dbReference type="ARBA" id="ARBA00069893"/>
    </source>
</evidence>
<evidence type="ECO:0000259" key="17">
    <source>
        <dbReference type="PROSITE" id="PS50853"/>
    </source>
</evidence>
<dbReference type="InterPro" id="IPR036179">
    <property type="entry name" value="Ig-like_dom_sf"/>
</dbReference>
<dbReference type="SUPFAM" id="SSF49265">
    <property type="entry name" value="Fibronectin type III"/>
    <property type="match status" value="2"/>
</dbReference>
<dbReference type="GeneTree" id="ENSGT00940000157114"/>
<keyword evidence="11" id="KW-0393">Immunoglobulin domain</keyword>
<evidence type="ECO:0000313" key="18">
    <source>
        <dbReference type="Ensembl" id="ENSECRP00000018445.1"/>
    </source>
</evidence>
<keyword evidence="7 14" id="KW-1133">Transmembrane helix</keyword>
<name>A0A8C4SLX4_ERPCA</name>
<dbReference type="AlphaFoldDB" id="A0A8C4SLX4"/>
<evidence type="ECO:0000256" key="4">
    <source>
        <dbReference type="ARBA" id="ARBA00022692"/>
    </source>
</evidence>
<feature type="region of interest" description="Disordered" evidence="13">
    <location>
        <begin position="1133"/>
        <end position="1157"/>
    </location>
</feature>
<evidence type="ECO:0000256" key="6">
    <source>
        <dbReference type="ARBA" id="ARBA00022737"/>
    </source>
</evidence>
<feature type="transmembrane region" description="Helical" evidence="14">
    <location>
        <begin position="958"/>
        <end position="982"/>
    </location>
</feature>
<dbReference type="FunFam" id="2.60.40.10:FF:000205">
    <property type="entry name" value="Cell adhesion associated, oncogene regulated"/>
    <property type="match status" value="1"/>
</dbReference>
<dbReference type="Ensembl" id="ENSECRT00000018817.1">
    <property type="protein sequence ID" value="ENSECRP00000018445.1"/>
    <property type="gene ID" value="ENSECRG00000012345.1"/>
</dbReference>
<gene>
    <name evidence="18" type="primary">CDON</name>
    <name evidence="18" type="synonym">cdon</name>
</gene>
<organism evidence="18 19">
    <name type="scientific">Erpetoichthys calabaricus</name>
    <name type="common">Rope fish</name>
    <name type="synonym">Calamoichthys calabaricus</name>
    <dbReference type="NCBI Taxonomy" id="27687"/>
    <lineage>
        <taxon>Eukaryota</taxon>
        <taxon>Metazoa</taxon>
        <taxon>Chordata</taxon>
        <taxon>Craniata</taxon>
        <taxon>Vertebrata</taxon>
        <taxon>Euteleostomi</taxon>
        <taxon>Actinopterygii</taxon>
        <taxon>Polypteriformes</taxon>
        <taxon>Polypteridae</taxon>
        <taxon>Erpetoichthys</taxon>
    </lineage>
</organism>
<dbReference type="Pfam" id="PF13927">
    <property type="entry name" value="Ig_3"/>
    <property type="match status" value="3"/>
</dbReference>
<dbReference type="FunFam" id="2.60.40.10:FF:000273">
    <property type="entry name" value="contactin-3 isoform X1"/>
    <property type="match status" value="1"/>
</dbReference>
<feature type="domain" description="Ig-like" evidence="16">
    <location>
        <begin position="27"/>
        <end position="113"/>
    </location>
</feature>
<sequence length="1257" mass="136116">MGPLSLILPGFVWLLFAGWVSCSEVSPHFLLEPLSTSQKLGGPVELQCAMEPASFPLSWLFNGQPLVGQLLSGVEVSQGRLSIPSLQPHHVGRYQCLAGDATAALVSRNSYISIADLSEFEELPQRSLTVEEGGTARIGCHLPHSVPAAQARFRFRGKWLEPEADKYIILPSGSLQILSVSSQDQGVYKCGAFNSVTRELKVERHGTRLSVQGRQRDSPLQILHPTSTQVVTPLLSDSLTLECVTAGGSPTTVRWTRGGRELPETGRRRIHHGNLQWDSLRETDTGEYQCVAESEAGETQTASYTMQVLEPTSLLRPLADQTVPLKSTARFTCMAAGDPVPNVTWLHNGVPLHPSPRYQLSKTRLRILSVEVADGGLYQCLADNGLGSVQSSAQLIVESGPASKPVISLHPSDVKVSEGDFVSLSCNATGHPPPLIRWYDSQGPISSHPSLLLLSQAPHDSAKTSAGETLHVAMSRAGTSLLYIQAATQWHSGKYVCEGTNEMGSVQAEAFISVAPLESTTLSSATPSGGVGLVQGDEGEDYSEGLGEDKSTSPTTRSSGGATPEAPIILSAPQTHKPDTYDLVWRPGRDWGTPINAYFVRYRKLDDKGNMVGAWHSVRVPGSENELRLTELDPSSLYEVLMVARSAAGEGQPAMLTFRTSKERTSSSSKKIPQVPSIPASVPKRQPLDEGLHTNYGVVVPDLSRHSGVPEAPDRPTVSMATQSSVYVTWIPRANGGSPITAFRVEYRRLGRNSDWMVAADNIPPSKLSVEVKNLEAGSAYKFRVSAINMYGESPHSAASRPYQVAGFSNRVSNRPIAGPRIDNTEAISDTQIMLRWTYTPSSNNNTPIQGFYIYYRPTDSDNDSDYKKDIVQGTKHWHLISQLQPETSYDIKMQCFNEGGESEFSNVMICETKVKRAPGASDFPVVLPDDLVTPSNPLERGVGSGSHSPVLHSRDTLYLIVGCMLGLMVLILVVFICICLWKSRQQHTQQKYDPPGYLYQGAEMNGHMEYTTLPGTSLINGGVHSSYVSNGSLCNGCPHLHHKVSGAGTATLNGGTGCPCYEMSLGYEHTTPHLRNGGGMYKALPQMDPSECVNCRNCRNNNRCFSKSNYSLPVVHRVSPCRQDSLEMVPLNHAPSTPRCDSSSVSEGHGDSGDGVKGVHVPASSTELPCTFSSEPNELHACCQLGDVQAAPQGEEQPEQSLTPELEGSSLCWDALVFSPLDSEETAAWTSECSTLGGCAMDNCAGVFRRTQLQDS</sequence>
<evidence type="ECO:0000256" key="8">
    <source>
        <dbReference type="ARBA" id="ARBA00023136"/>
    </source>
</evidence>
<reference evidence="18" key="3">
    <citation type="submission" date="2025-09" db="UniProtKB">
        <authorList>
            <consortium name="Ensembl"/>
        </authorList>
    </citation>
    <scope>IDENTIFICATION</scope>
</reference>
<evidence type="ECO:0000256" key="15">
    <source>
        <dbReference type="SAM" id="SignalP"/>
    </source>
</evidence>
<keyword evidence="8 14" id="KW-0472">Membrane</keyword>
<dbReference type="PANTHER" id="PTHR44170">
    <property type="entry name" value="PROTEIN SIDEKICK"/>
    <property type="match status" value="1"/>
</dbReference>
<dbReference type="GO" id="GO:0005886">
    <property type="term" value="C:plasma membrane"/>
    <property type="evidence" value="ECO:0007669"/>
    <property type="project" value="UniProtKB-SubCell"/>
</dbReference>
<feature type="domain" description="Fibronectin type-III" evidence="17">
    <location>
        <begin position="566"/>
        <end position="664"/>
    </location>
</feature>
<dbReference type="SMART" id="SM00060">
    <property type="entry name" value="FN3"/>
    <property type="match status" value="3"/>
</dbReference>
<feature type="domain" description="Ig-like" evidence="16">
    <location>
        <begin position="405"/>
        <end position="513"/>
    </location>
</feature>
<dbReference type="InterPro" id="IPR003598">
    <property type="entry name" value="Ig_sub2"/>
</dbReference>
<reference evidence="18" key="1">
    <citation type="submission" date="2021-06" db="EMBL/GenBank/DDBJ databases">
        <authorList>
            <consortium name="Wellcome Sanger Institute Data Sharing"/>
        </authorList>
    </citation>
    <scope>NUCLEOTIDE SEQUENCE [LARGE SCALE GENOMIC DNA]</scope>
</reference>
<reference evidence="18" key="2">
    <citation type="submission" date="2025-08" db="UniProtKB">
        <authorList>
            <consortium name="Ensembl"/>
        </authorList>
    </citation>
    <scope>IDENTIFICATION</scope>
</reference>
<keyword evidence="9" id="KW-1015">Disulfide bond</keyword>
<keyword evidence="4 14" id="KW-0812">Transmembrane</keyword>
<dbReference type="CDD" id="cd00096">
    <property type="entry name" value="Ig"/>
    <property type="match status" value="1"/>
</dbReference>
<evidence type="ECO:0000256" key="14">
    <source>
        <dbReference type="SAM" id="Phobius"/>
    </source>
</evidence>
<protein>
    <recommendedName>
        <fullName evidence="12">Cell adhesion molecule-related/down-regulated by oncogenes</fullName>
    </recommendedName>
</protein>
<evidence type="ECO:0000256" key="9">
    <source>
        <dbReference type="ARBA" id="ARBA00023157"/>
    </source>
</evidence>
<proteinExistence type="predicted"/>
<evidence type="ECO:0000256" key="7">
    <source>
        <dbReference type="ARBA" id="ARBA00022989"/>
    </source>
</evidence>
<feature type="signal peptide" evidence="15">
    <location>
        <begin position="1"/>
        <end position="22"/>
    </location>
</feature>
<dbReference type="GO" id="GO:0098609">
    <property type="term" value="P:cell-cell adhesion"/>
    <property type="evidence" value="ECO:0007669"/>
    <property type="project" value="TreeGrafter"/>
</dbReference>
<evidence type="ECO:0000256" key="3">
    <source>
        <dbReference type="ARBA" id="ARBA00022475"/>
    </source>
</evidence>
<dbReference type="SUPFAM" id="SSF48726">
    <property type="entry name" value="Immunoglobulin"/>
    <property type="match status" value="5"/>
</dbReference>
<dbReference type="InterPro" id="IPR013783">
    <property type="entry name" value="Ig-like_fold"/>
</dbReference>
<feature type="region of interest" description="Disordered" evidence="13">
    <location>
        <begin position="660"/>
        <end position="686"/>
    </location>
</feature>
<feature type="compositionally biased region" description="Polar residues" evidence="13">
    <location>
        <begin position="552"/>
        <end position="561"/>
    </location>
</feature>
<keyword evidence="5 15" id="KW-0732">Signal</keyword>
<accession>A0A8C4SLX4</accession>
<dbReference type="SMART" id="SM00409">
    <property type="entry name" value="IG"/>
    <property type="match status" value="5"/>
</dbReference>
<dbReference type="InterPro" id="IPR003961">
    <property type="entry name" value="FN3_dom"/>
</dbReference>
<evidence type="ECO:0000256" key="5">
    <source>
        <dbReference type="ARBA" id="ARBA00022729"/>
    </source>
</evidence>
<keyword evidence="19" id="KW-1185">Reference proteome</keyword>
<dbReference type="InterPro" id="IPR007110">
    <property type="entry name" value="Ig-like_dom"/>
</dbReference>
<dbReference type="FunFam" id="2.60.40.10:FF:000032">
    <property type="entry name" value="palladin isoform X1"/>
    <property type="match status" value="1"/>
</dbReference>
<keyword evidence="3" id="KW-1003">Cell membrane</keyword>
<dbReference type="Proteomes" id="UP000694620">
    <property type="component" value="Chromosome 9"/>
</dbReference>
<keyword evidence="6" id="KW-0677">Repeat</keyword>
<evidence type="ECO:0000256" key="13">
    <source>
        <dbReference type="SAM" id="MobiDB-lite"/>
    </source>
</evidence>